<feature type="region of interest" description="Disordered" evidence="1">
    <location>
        <begin position="46"/>
        <end position="160"/>
    </location>
</feature>
<keyword evidence="2" id="KW-0732">Signal</keyword>
<proteinExistence type="predicted"/>
<comment type="caution">
    <text evidence="4">The sequence shown here is derived from an EMBL/GenBank/DDBJ whole genome shotgun (WGS) entry which is preliminary data.</text>
</comment>
<dbReference type="SUPFAM" id="SSF55797">
    <property type="entry name" value="PR-1-like"/>
    <property type="match status" value="1"/>
</dbReference>
<evidence type="ECO:0000256" key="1">
    <source>
        <dbReference type="SAM" id="MobiDB-lite"/>
    </source>
</evidence>
<dbReference type="PANTHER" id="PTHR31157:SF1">
    <property type="entry name" value="SCP DOMAIN-CONTAINING PROTEIN"/>
    <property type="match status" value="1"/>
</dbReference>
<organism evidence="4 5">
    <name type="scientific">Actinoplanes nipponensis</name>
    <dbReference type="NCBI Taxonomy" id="135950"/>
    <lineage>
        <taxon>Bacteria</taxon>
        <taxon>Bacillati</taxon>
        <taxon>Actinomycetota</taxon>
        <taxon>Actinomycetes</taxon>
        <taxon>Micromonosporales</taxon>
        <taxon>Micromonosporaceae</taxon>
        <taxon>Actinoplanes</taxon>
    </lineage>
</organism>
<dbReference type="Gene3D" id="3.40.33.10">
    <property type="entry name" value="CAP"/>
    <property type="match status" value="1"/>
</dbReference>
<keyword evidence="5" id="KW-1185">Reference proteome</keyword>
<dbReference type="InterPro" id="IPR014044">
    <property type="entry name" value="CAP_dom"/>
</dbReference>
<dbReference type="InterPro" id="IPR035940">
    <property type="entry name" value="CAP_sf"/>
</dbReference>
<evidence type="ECO:0000313" key="5">
    <source>
        <dbReference type="Proteomes" id="UP000647172"/>
    </source>
</evidence>
<dbReference type="EMBL" id="BOMQ01000058">
    <property type="protein sequence ID" value="GIE51335.1"/>
    <property type="molecule type" value="Genomic_DNA"/>
</dbReference>
<feature type="compositionally biased region" description="Polar residues" evidence="1">
    <location>
        <begin position="134"/>
        <end position="153"/>
    </location>
</feature>
<dbReference type="RefSeq" id="WP_203771785.1">
    <property type="nucleotide sequence ID" value="NZ_BAAAYJ010000051.1"/>
</dbReference>
<feature type="compositionally biased region" description="Low complexity" evidence="1">
    <location>
        <begin position="62"/>
        <end position="115"/>
    </location>
</feature>
<dbReference type="CDD" id="cd05379">
    <property type="entry name" value="CAP_bacterial"/>
    <property type="match status" value="1"/>
</dbReference>
<evidence type="ECO:0000259" key="3">
    <source>
        <dbReference type="Pfam" id="PF00188"/>
    </source>
</evidence>
<sequence>MRKPAVVVAAAVSAVLAGGVMVATTAGAQETPVTPAAPAMALPELPAVPQAPGDAGGPVNPALPAVPGAADGAAPARPGAPTGSAKPAADRPGATTAAARPPAHPANRPAPASPAKADDRADEQPTVDKPARTTKASNVSAAQRDVTTSQALSTDPGGSVQQQALALVNENRRRGGCDDVTVDRRLIVAANGHADEMARRGYFAHEDSRGGRAGDRVTDAGYQWSRYGENIARGQDSVAEVVDGWMRSPEHRENIMDCGLREVGVGLAFSADRTPYWVQDFATPQ</sequence>
<gene>
    <name evidence="4" type="ORF">Ani05nite_48690</name>
</gene>
<evidence type="ECO:0000313" key="4">
    <source>
        <dbReference type="EMBL" id="GIE51335.1"/>
    </source>
</evidence>
<accession>A0A919MVN0</accession>
<name>A0A919MVN0_9ACTN</name>
<reference evidence="4" key="1">
    <citation type="submission" date="2021-01" db="EMBL/GenBank/DDBJ databases">
        <title>Whole genome shotgun sequence of Actinoplanes nipponensis NBRC 14063.</title>
        <authorList>
            <person name="Komaki H."/>
            <person name="Tamura T."/>
        </authorList>
    </citation>
    <scope>NUCLEOTIDE SEQUENCE</scope>
    <source>
        <strain evidence="4">NBRC 14063</strain>
    </source>
</reference>
<dbReference type="AlphaFoldDB" id="A0A919MVN0"/>
<feature type="chain" id="PRO_5037365363" description="SCP domain-containing protein" evidence="2">
    <location>
        <begin position="29"/>
        <end position="285"/>
    </location>
</feature>
<evidence type="ECO:0000256" key="2">
    <source>
        <dbReference type="SAM" id="SignalP"/>
    </source>
</evidence>
<dbReference type="Pfam" id="PF00188">
    <property type="entry name" value="CAP"/>
    <property type="match status" value="1"/>
</dbReference>
<feature type="domain" description="SCP" evidence="3">
    <location>
        <begin position="165"/>
        <end position="281"/>
    </location>
</feature>
<dbReference type="PANTHER" id="PTHR31157">
    <property type="entry name" value="SCP DOMAIN-CONTAINING PROTEIN"/>
    <property type="match status" value="1"/>
</dbReference>
<dbReference type="Proteomes" id="UP000647172">
    <property type="component" value="Unassembled WGS sequence"/>
</dbReference>
<protein>
    <recommendedName>
        <fullName evidence="3">SCP domain-containing protein</fullName>
    </recommendedName>
</protein>
<feature type="signal peptide" evidence="2">
    <location>
        <begin position="1"/>
        <end position="28"/>
    </location>
</feature>